<organism evidence="8 9">
    <name type="scientific">Muiribacterium halophilum</name>
    <dbReference type="NCBI Taxonomy" id="2053465"/>
    <lineage>
        <taxon>Bacteria</taxon>
        <taxon>Candidatus Muiribacteriota</taxon>
        <taxon>Candidatus Muiribacteriia</taxon>
        <taxon>Candidatus Muiribacteriales</taxon>
        <taxon>Candidatus Muiribacteriaceae</taxon>
        <taxon>Candidatus Muiribacterium</taxon>
    </lineage>
</organism>
<evidence type="ECO:0000313" key="8">
    <source>
        <dbReference type="EMBL" id="PLX18804.1"/>
    </source>
</evidence>
<keyword evidence="2 7" id="KW-0699">rRNA-binding</keyword>
<dbReference type="GO" id="GO:1990904">
    <property type="term" value="C:ribonucleoprotein complex"/>
    <property type="evidence" value="ECO:0007669"/>
    <property type="project" value="UniProtKB-KW"/>
</dbReference>
<protein>
    <recommendedName>
        <fullName evidence="6 7">Small ribosomal subunit protein uS8</fullName>
    </recommendedName>
</protein>
<dbReference type="PANTHER" id="PTHR11758">
    <property type="entry name" value="40S RIBOSOMAL PROTEIN S15A"/>
    <property type="match status" value="1"/>
</dbReference>
<sequence length="132" mass="14895">MVMTDPIADMLTRIRNANKNMATEVEIPNSKIKLDIAKLLKDHGFIRDFKEYKVNHKNFLKVELKYGKDKSRIINGLKRISKPGLRIYVGKDEIPRVLGGLGLAIISTPKGVISDKESRKNGIGGEVLCYVW</sequence>
<dbReference type="GO" id="GO:0019843">
    <property type="term" value="F:rRNA binding"/>
    <property type="evidence" value="ECO:0007669"/>
    <property type="project" value="UniProtKB-UniRule"/>
</dbReference>
<dbReference type="Pfam" id="PF00410">
    <property type="entry name" value="Ribosomal_S8"/>
    <property type="match status" value="1"/>
</dbReference>
<comment type="caution">
    <text evidence="8">The sequence shown here is derived from an EMBL/GenBank/DDBJ whole genome shotgun (WGS) entry which is preliminary data.</text>
</comment>
<proteinExistence type="inferred from homology"/>
<gene>
    <name evidence="7" type="primary">rpsH</name>
    <name evidence="8" type="ORF">C0601_03670</name>
</gene>
<reference evidence="8 9" key="1">
    <citation type="submission" date="2017-11" db="EMBL/GenBank/DDBJ databases">
        <title>Genome-resolved metagenomics identifies genetic mobility, metabolic interactions, and unexpected diversity in perchlorate-reducing communities.</title>
        <authorList>
            <person name="Barnum T.P."/>
            <person name="Figueroa I.A."/>
            <person name="Carlstrom C.I."/>
            <person name="Lucas L.N."/>
            <person name="Engelbrektson A.L."/>
            <person name="Coates J.D."/>
        </authorList>
    </citation>
    <scope>NUCLEOTIDE SEQUENCE [LARGE SCALE GENOMIC DNA]</scope>
    <source>
        <strain evidence="8">BM706</strain>
    </source>
</reference>
<evidence type="ECO:0000256" key="3">
    <source>
        <dbReference type="ARBA" id="ARBA00022884"/>
    </source>
</evidence>
<dbReference type="Gene3D" id="3.30.1370.30">
    <property type="match status" value="1"/>
</dbReference>
<dbReference type="Proteomes" id="UP000234857">
    <property type="component" value="Unassembled WGS sequence"/>
</dbReference>
<dbReference type="FunFam" id="3.30.1370.30:FF:000002">
    <property type="entry name" value="30S ribosomal protein S8"/>
    <property type="match status" value="1"/>
</dbReference>
<dbReference type="NCBIfam" id="NF001109">
    <property type="entry name" value="PRK00136.1"/>
    <property type="match status" value="1"/>
</dbReference>
<comment type="similarity">
    <text evidence="1 7">Belongs to the universal ribosomal protein uS8 family.</text>
</comment>
<evidence type="ECO:0000256" key="6">
    <source>
        <dbReference type="ARBA" id="ARBA00035258"/>
    </source>
</evidence>
<keyword evidence="3 7" id="KW-0694">RNA-binding</keyword>
<dbReference type="EMBL" id="PKTG01000050">
    <property type="protein sequence ID" value="PLX18804.1"/>
    <property type="molecule type" value="Genomic_DNA"/>
</dbReference>
<comment type="subunit">
    <text evidence="7">Part of the 30S ribosomal subunit. Contacts proteins S5 and S12.</text>
</comment>
<name>A0A2N5ZJJ9_MUIH1</name>
<comment type="function">
    <text evidence="7">One of the primary rRNA binding proteins, it binds directly to 16S rRNA central domain where it helps coordinate assembly of the platform of the 30S subunit.</text>
</comment>
<evidence type="ECO:0000256" key="4">
    <source>
        <dbReference type="ARBA" id="ARBA00022980"/>
    </source>
</evidence>
<dbReference type="GO" id="GO:0003735">
    <property type="term" value="F:structural constituent of ribosome"/>
    <property type="evidence" value="ECO:0007669"/>
    <property type="project" value="InterPro"/>
</dbReference>
<keyword evidence="4 7" id="KW-0689">Ribosomal protein</keyword>
<accession>A0A2N5ZJJ9</accession>
<dbReference type="GO" id="GO:0005737">
    <property type="term" value="C:cytoplasm"/>
    <property type="evidence" value="ECO:0007669"/>
    <property type="project" value="UniProtKB-ARBA"/>
</dbReference>
<evidence type="ECO:0000256" key="2">
    <source>
        <dbReference type="ARBA" id="ARBA00022730"/>
    </source>
</evidence>
<keyword evidence="5 7" id="KW-0687">Ribonucleoprotein</keyword>
<evidence type="ECO:0000313" key="9">
    <source>
        <dbReference type="Proteomes" id="UP000234857"/>
    </source>
</evidence>
<evidence type="ECO:0000256" key="7">
    <source>
        <dbReference type="HAMAP-Rule" id="MF_01302"/>
    </source>
</evidence>
<dbReference type="FunFam" id="3.30.1490.10:FF:000001">
    <property type="entry name" value="30S ribosomal protein S8"/>
    <property type="match status" value="1"/>
</dbReference>
<dbReference type="HAMAP" id="MF_01302_B">
    <property type="entry name" value="Ribosomal_uS8_B"/>
    <property type="match status" value="1"/>
</dbReference>
<dbReference type="SUPFAM" id="SSF56047">
    <property type="entry name" value="Ribosomal protein S8"/>
    <property type="match status" value="1"/>
</dbReference>
<evidence type="ECO:0000256" key="1">
    <source>
        <dbReference type="ARBA" id="ARBA00006471"/>
    </source>
</evidence>
<dbReference type="Gene3D" id="3.30.1490.10">
    <property type="match status" value="1"/>
</dbReference>
<dbReference type="InterPro" id="IPR035987">
    <property type="entry name" value="Ribosomal_uS8_sf"/>
</dbReference>
<dbReference type="InterPro" id="IPR000630">
    <property type="entry name" value="Ribosomal_uS8"/>
</dbReference>
<evidence type="ECO:0000256" key="5">
    <source>
        <dbReference type="ARBA" id="ARBA00023274"/>
    </source>
</evidence>
<dbReference type="GO" id="GO:0005840">
    <property type="term" value="C:ribosome"/>
    <property type="evidence" value="ECO:0007669"/>
    <property type="project" value="UniProtKB-KW"/>
</dbReference>
<dbReference type="GO" id="GO:0006412">
    <property type="term" value="P:translation"/>
    <property type="evidence" value="ECO:0007669"/>
    <property type="project" value="UniProtKB-UniRule"/>
</dbReference>
<dbReference type="AlphaFoldDB" id="A0A2N5ZJJ9"/>